<name>A0ABP6X2H2_9ACTN</name>
<organism evidence="1 2">
    <name type="scientific">Nonomuraea rosea</name>
    <dbReference type="NCBI Taxonomy" id="638574"/>
    <lineage>
        <taxon>Bacteria</taxon>
        <taxon>Bacillati</taxon>
        <taxon>Actinomycetota</taxon>
        <taxon>Actinomycetes</taxon>
        <taxon>Streptosporangiales</taxon>
        <taxon>Streptosporangiaceae</taxon>
        <taxon>Nonomuraea</taxon>
    </lineage>
</organism>
<accession>A0ABP6X2H2</accession>
<reference evidence="2" key="1">
    <citation type="journal article" date="2019" name="Int. J. Syst. Evol. Microbiol.">
        <title>The Global Catalogue of Microorganisms (GCM) 10K type strain sequencing project: providing services to taxonomists for standard genome sequencing and annotation.</title>
        <authorList>
            <consortium name="The Broad Institute Genomics Platform"/>
            <consortium name="The Broad Institute Genome Sequencing Center for Infectious Disease"/>
            <person name="Wu L."/>
            <person name="Ma J."/>
        </authorList>
    </citation>
    <scope>NUCLEOTIDE SEQUENCE [LARGE SCALE GENOMIC DNA]</scope>
    <source>
        <strain evidence="2">JCM 17326</strain>
    </source>
</reference>
<evidence type="ECO:0000313" key="2">
    <source>
        <dbReference type="Proteomes" id="UP001500630"/>
    </source>
</evidence>
<dbReference type="RefSeq" id="WP_345564530.1">
    <property type="nucleotide sequence ID" value="NZ_BAABDQ010000009.1"/>
</dbReference>
<sequence length="42" mass="4679">MGALMCIECGSTQNLAEQFDARRNKIVWLCAYCHYQAVRGGA</sequence>
<evidence type="ECO:0000313" key="1">
    <source>
        <dbReference type="EMBL" id="GAA3559751.1"/>
    </source>
</evidence>
<protein>
    <submittedName>
        <fullName evidence="1">Uncharacterized protein</fullName>
    </submittedName>
</protein>
<proteinExistence type="predicted"/>
<keyword evidence="2" id="KW-1185">Reference proteome</keyword>
<dbReference type="EMBL" id="BAABDQ010000009">
    <property type="protein sequence ID" value="GAA3559751.1"/>
    <property type="molecule type" value="Genomic_DNA"/>
</dbReference>
<comment type="caution">
    <text evidence="1">The sequence shown here is derived from an EMBL/GenBank/DDBJ whole genome shotgun (WGS) entry which is preliminary data.</text>
</comment>
<dbReference type="Proteomes" id="UP001500630">
    <property type="component" value="Unassembled WGS sequence"/>
</dbReference>
<gene>
    <name evidence="1" type="ORF">GCM10022419_045450</name>
</gene>